<reference evidence="4" key="1">
    <citation type="journal article" date="2015" name="Nature">
        <title>Complex archaea that bridge the gap between prokaryotes and eukaryotes.</title>
        <authorList>
            <person name="Spang A."/>
            <person name="Saw J.H."/>
            <person name="Jorgensen S.L."/>
            <person name="Zaremba-Niedzwiedzka K."/>
            <person name="Martijn J."/>
            <person name="Lind A.E."/>
            <person name="van Eijk R."/>
            <person name="Schleper C."/>
            <person name="Guy L."/>
            <person name="Ettema T.J."/>
        </authorList>
    </citation>
    <scope>NUCLEOTIDE SEQUENCE</scope>
</reference>
<dbReference type="InterPro" id="IPR050057">
    <property type="entry name" value="Prokaryotic/Mito_RF"/>
</dbReference>
<feature type="domain" description="Prokaryotic-type class I peptide chain release factors" evidence="3">
    <location>
        <begin position="9"/>
        <end position="71"/>
    </location>
</feature>
<dbReference type="InterPro" id="IPR045853">
    <property type="entry name" value="Pep_chain_release_fac_I_sf"/>
</dbReference>
<evidence type="ECO:0000256" key="1">
    <source>
        <dbReference type="ARBA" id="ARBA00010835"/>
    </source>
</evidence>
<dbReference type="AlphaFoldDB" id="A0A0F9HVG2"/>
<dbReference type="InterPro" id="IPR000352">
    <property type="entry name" value="Pep_chain_release_fac_I"/>
</dbReference>
<evidence type="ECO:0000256" key="2">
    <source>
        <dbReference type="SAM" id="MobiDB-lite"/>
    </source>
</evidence>
<dbReference type="Gene3D" id="3.30.160.20">
    <property type="match status" value="1"/>
</dbReference>
<dbReference type="PANTHER" id="PTHR43804:SF6">
    <property type="entry name" value="CLASS I PEPTIDE CHAIN RELEASE FACTOR"/>
    <property type="match status" value="1"/>
</dbReference>
<proteinExistence type="inferred from homology"/>
<comment type="caution">
    <text evidence="4">The sequence shown here is derived from an EMBL/GenBank/DDBJ whole genome shotgun (WGS) entry which is preliminary data.</text>
</comment>
<dbReference type="GO" id="GO:0003747">
    <property type="term" value="F:translation release factor activity"/>
    <property type="evidence" value="ECO:0007669"/>
    <property type="project" value="InterPro"/>
</dbReference>
<name>A0A0F9HVG2_9ZZZZ</name>
<protein>
    <recommendedName>
        <fullName evidence="3">Prokaryotic-type class I peptide chain release factors domain-containing protein</fullName>
    </recommendedName>
</protein>
<organism evidence="4">
    <name type="scientific">marine sediment metagenome</name>
    <dbReference type="NCBI Taxonomy" id="412755"/>
    <lineage>
        <taxon>unclassified sequences</taxon>
        <taxon>metagenomes</taxon>
        <taxon>ecological metagenomes</taxon>
    </lineage>
</organism>
<dbReference type="SUPFAM" id="SSF75620">
    <property type="entry name" value="Release factor"/>
    <property type="match status" value="1"/>
</dbReference>
<dbReference type="Pfam" id="PF00472">
    <property type="entry name" value="RF-1"/>
    <property type="match status" value="1"/>
</dbReference>
<gene>
    <name evidence="4" type="ORF">LCGC14_1952380</name>
</gene>
<evidence type="ECO:0000259" key="3">
    <source>
        <dbReference type="Pfam" id="PF00472"/>
    </source>
</evidence>
<dbReference type="PANTHER" id="PTHR43804">
    <property type="entry name" value="LD18447P"/>
    <property type="match status" value="1"/>
</dbReference>
<accession>A0A0F9HVG2</accession>
<feature type="region of interest" description="Disordered" evidence="2">
    <location>
        <begin position="19"/>
        <end position="61"/>
    </location>
</feature>
<comment type="similarity">
    <text evidence="1">Belongs to the prokaryotic/mitochondrial release factor family.</text>
</comment>
<dbReference type="EMBL" id="LAZR01021341">
    <property type="protein sequence ID" value="KKL85670.1"/>
    <property type="molecule type" value="Genomic_DNA"/>
</dbReference>
<dbReference type="GO" id="GO:0009507">
    <property type="term" value="C:chloroplast"/>
    <property type="evidence" value="ECO:0007669"/>
    <property type="project" value="TreeGrafter"/>
</dbReference>
<evidence type="ECO:0000313" key="4">
    <source>
        <dbReference type="EMBL" id="KKL85670.1"/>
    </source>
</evidence>
<sequence>MADRALLFRLTKKDFKIEHIRGSGPGGQHRNKSHTGVRITHPASGASASATDSKSQKTNRKNAFRRLVETNRFKKWHRVECARHMFDKKQVEAKVDRMMAPKNLKVEYFNPV</sequence>